<comment type="caution">
    <text evidence="2">The sequence shown here is derived from an EMBL/GenBank/DDBJ whole genome shotgun (WGS) entry which is preliminary data.</text>
</comment>
<feature type="compositionally biased region" description="Polar residues" evidence="1">
    <location>
        <begin position="1"/>
        <end position="14"/>
    </location>
</feature>
<evidence type="ECO:0000256" key="1">
    <source>
        <dbReference type="SAM" id="MobiDB-lite"/>
    </source>
</evidence>
<gene>
    <name evidence="2" type="ORF">QCA50_019862</name>
</gene>
<feature type="region of interest" description="Disordered" evidence="1">
    <location>
        <begin position="506"/>
        <end position="534"/>
    </location>
</feature>
<keyword evidence="3" id="KW-1185">Reference proteome</keyword>
<evidence type="ECO:0000313" key="2">
    <source>
        <dbReference type="EMBL" id="KAK7677153.1"/>
    </source>
</evidence>
<name>A0AAW0F8S7_9APHY</name>
<reference evidence="2 3" key="1">
    <citation type="submission" date="2022-09" db="EMBL/GenBank/DDBJ databases">
        <authorList>
            <person name="Palmer J.M."/>
        </authorList>
    </citation>
    <scope>NUCLEOTIDE SEQUENCE [LARGE SCALE GENOMIC DNA]</scope>
    <source>
        <strain evidence="2 3">DSM 7382</strain>
    </source>
</reference>
<organism evidence="2 3">
    <name type="scientific">Cerrena zonata</name>
    <dbReference type="NCBI Taxonomy" id="2478898"/>
    <lineage>
        <taxon>Eukaryota</taxon>
        <taxon>Fungi</taxon>
        <taxon>Dikarya</taxon>
        <taxon>Basidiomycota</taxon>
        <taxon>Agaricomycotina</taxon>
        <taxon>Agaricomycetes</taxon>
        <taxon>Polyporales</taxon>
        <taxon>Cerrenaceae</taxon>
        <taxon>Cerrena</taxon>
    </lineage>
</organism>
<protein>
    <submittedName>
        <fullName evidence="2">Uncharacterized protein</fullName>
    </submittedName>
</protein>
<feature type="region of interest" description="Disordered" evidence="1">
    <location>
        <begin position="164"/>
        <end position="233"/>
    </location>
</feature>
<proteinExistence type="predicted"/>
<accession>A0AAW0F8S7</accession>
<feature type="compositionally biased region" description="Acidic residues" evidence="1">
    <location>
        <begin position="210"/>
        <end position="220"/>
    </location>
</feature>
<evidence type="ECO:0000313" key="3">
    <source>
        <dbReference type="Proteomes" id="UP001385951"/>
    </source>
</evidence>
<dbReference type="EMBL" id="JASBNA010000094">
    <property type="protein sequence ID" value="KAK7677153.1"/>
    <property type="molecule type" value="Genomic_DNA"/>
</dbReference>
<sequence>MATSRHGTRAQNANKHPGQIVIDSTQKRRPQAEVDAEKADLTFKKKQQILTKAAKIDRLTVVQQQEVKAAKKAAQDEVLASRQKPVEAVMMKLPLGPLKSTETAQPKKRATQKVRRTDIEDRLARDVVALDADSASSDIEFVEMAAAAVGKKRALPASVVLSEVRSKKAKANSQHGFREGWESSRSTSRTIKLEPGVEAQDPAAPTYGGFDEDDDNDDTAEGNAAPRNGVPAGQVVKSAKPLAVVKYKSAPSNTATTTRAPRRPNGCQSVTMANLPADIDITIWTKYFIPTCIDILGEHHAPFFPTDADVLKSIAKAFRVCFPGLAHEITIGSMIFKVLSQRCCEWRNKCSATAQDNVTEFLDGTPGLETPEARAEYIEGLGVGSTCDYLYQQITPVRRGCFRSDFVLKTFAFHLNAIEGTIRDSPYPAIGALGIAAIAVERALLKYETGTLAVSDGRRDDNPLVFSAASWSNACDEMISDICALDNKTWEEIYALSTQFVKGRGKAIESGGPDNETDHPRQRQRAIISDETDV</sequence>
<feature type="region of interest" description="Disordered" evidence="1">
    <location>
        <begin position="1"/>
        <end position="36"/>
    </location>
</feature>
<dbReference type="Proteomes" id="UP001385951">
    <property type="component" value="Unassembled WGS sequence"/>
</dbReference>
<dbReference type="AlphaFoldDB" id="A0AAW0F8S7"/>